<evidence type="ECO:0000313" key="3">
    <source>
        <dbReference type="Proteomes" id="UP000294535"/>
    </source>
</evidence>
<evidence type="ECO:0008006" key="4">
    <source>
        <dbReference type="Google" id="ProtNLM"/>
    </source>
</evidence>
<dbReference type="EMBL" id="SNYF01000005">
    <property type="protein sequence ID" value="TDQ19315.1"/>
    <property type="molecule type" value="Genomic_DNA"/>
</dbReference>
<keyword evidence="1" id="KW-1133">Transmembrane helix</keyword>
<feature type="transmembrane region" description="Helical" evidence="1">
    <location>
        <begin position="207"/>
        <end position="229"/>
    </location>
</feature>
<name>A0A4R6TC87_9BACT</name>
<feature type="transmembrane region" description="Helical" evidence="1">
    <location>
        <begin position="143"/>
        <end position="161"/>
    </location>
</feature>
<gene>
    <name evidence="2" type="ORF">DFQ04_1136</name>
</gene>
<keyword evidence="3" id="KW-1185">Reference proteome</keyword>
<accession>A0A4R6TC87</accession>
<feature type="transmembrane region" description="Helical" evidence="1">
    <location>
        <begin position="113"/>
        <end position="131"/>
    </location>
</feature>
<feature type="transmembrane region" description="Helical" evidence="1">
    <location>
        <begin position="267"/>
        <end position="289"/>
    </location>
</feature>
<evidence type="ECO:0000256" key="1">
    <source>
        <dbReference type="SAM" id="Phobius"/>
    </source>
</evidence>
<dbReference type="SUPFAM" id="SSF48452">
    <property type="entry name" value="TPR-like"/>
    <property type="match status" value="1"/>
</dbReference>
<feature type="transmembrane region" description="Helical" evidence="1">
    <location>
        <begin position="384"/>
        <end position="407"/>
    </location>
</feature>
<feature type="transmembrane region" description="Helical" evidence="1">
    <location>
        <begin position="310"/>
        <end position="330"/>
    </location>
</feature>
<dbReference type="AlphaFoldDB" id="A0A4R6TC87"/>
<dbReference type="Gene3D" id="1.25.40.10">
    <property type="entry name" value="Tetratricopeptide repeat domain"/>
    <property type="match status" value="1"/>
</dbReference>
<feature type="transmembrane region" description="Helical" evidence="1">
    <location>
        <begin position="342"/>
        <end position="363"/>
    </location>
</feature>
<feature type="transmembrane region" description="Helical" evidence="1">
    <location>
        <begin position="79"/>
        <end position="101"/>
    </location>
</feature>
<feature type="transmembrane region" description="Helical" evidence="1">
    <location>
        <begin position="241"/>
        <end position="261"/>
    </location>
</feature>
<dbReference type="RefSeq" id="WP_133553508.1">
    <property type="nucleotide sequence ID" value="NZ_SNYF01000005.1"/>
</dbReference>
<feature type="transmembrane region" description="Helical" evidence="1">
    <location>
        <begin position="12"/>
        <end position="32"/>
    </location>
</feature>
<dbReference type="Proteomes" id="UP000294535">
    <property type="component" value="Unassembled WGS sequence"/>
</dbReference>
<feature type="transmembrane region" description="Helical" evidence="1">
    <location>
        <begin position="168"/>
        <end position="187"/>
    </location>
</feature>
<protein>
    <recommendedName>
        <fullName evidence="4">Tetratricopeptide repeat protein</fullName>
    </recommendedName>
</protein>
<sequence length="921" mass="103109">MSQKSVFTSSLGFGIALLLLVTGGLFAAYSFWLHPNSYPSFTTATFLDTVAVPFTEVSLGNLSIPIELDNFIVFQEFKAIAPAFTILESYLFGIAFFLVAVTALTSFSYFQKFPFLGTGLGWIVLLTLSNVNGLNIGGPSSNYPLLILISGSLIPVIYFHVWKTQARFFVRWLSILLPFLGSILALIKLSPVENPGLYLAEQAIVPALGFALAWIFWQGHAILSGIYVLLAKANQNLSTKISIQITILGVIYFLLLIGLLLDLKGEVNIPFPIFSPLFLVIPIGVLGWFSTNQKILQEPNLAASPSKIRLLYILGFAVLLWLLGKIQISANQPAKEMVKHLLVYSQMAFSLFFFIYLISNFLNVMNTGKAVHRILFKPYSLPYYHLRIGGIIGTLVITIYLEAIIAAQFNSLTTNTLGDYYYQTGKKLEASILYENSWDQYRYNPKAKFLTAQLLFELNQPTLAKEHLEQSFSEAPQVDNILLLCDRLNRENKPFEVIYYLERGLKFFPENPYLSNNLALFYTLTQKFDEAKSILESKASSDPVAGSNWIALQSKLGLEVNLSESESDFISQINQLAAIRKSGKTPESSLTESLKAQVNKATSPMLINAAWRNLITERNNEDPTQDLKNLDSLARMPEMLDYTMQLQESASLRSLGAGRVMEAVKNLNGLAFRNPGDAAYYLQLTAKIQAQNLDFEKAGKDLIVAEQKGFQAFNPSLLSILELGGFEEDANRIKDKFNIARIPISVSDSLILKDFNKLLPEKAFENWKSIASEPIKPELAFQLLAQKAHGLTRSQLQEIGAILKGKTDRDIELQEFLSNPDWANKESLLAFTKFLGVSEELTANPYFTPLVLSAADRVSDPLGQYETINAASDFNRDPLLWIRKVQAAKRIGLDNYAAAAIQEMSTWMTWDEIEKLQMENY</sequence>
<keyword evidence="1" id="KW-0472">Membrane</keyword>
<reference evidence="2 3" key="1">
    <citation type="submission" date="2019-03" db="EMBL/GenBank/DDBJ databases">
        <title>Genomic Encyclopedia of Type Strains, Phase III (KMG-III): the genomes of soil and plant-associated and newly described type strains.</title>
        <authorList>
            <person name="Whitman W."/>
        </authorList>
    </citation>
    <scope>NUCLEOTIDE SEQUENCE [LARGE SCALE GENOMIC DNA]</scope>
    <source>
        <strain evidence="2 3">CECT 8446</strain>
    </source>
</reference>
<comment type="caution">
    <text evidence="2">The sequence shown here is derived from an EMBL/GenBank/DDBJ whole genome shotgun (WGS) entry which is preliminary data.</text>
</comment>
<keyword evidence="1" id="KW-0812">Transmembrane</keyword>
<dbReference type="OrthoDB" id="973593at2"/>
<proteinExistence type="predicted"/>
<dbReference type="InterPro" id="IPR011990">
    <property type="entry name" value="TPR-like_helical_dom_sf"/>
</dbReference>
<evidence type="ECO:0000313" key="2">
    <source>
        <dbReference type="EMBL" id="TDQ19315.1"/>
    </source>
</evidence>
<organism evidence="2 3">
    <name type="scientific">Algoriphagus boseongensis</name>
    <dbReference type="NCBI Taxonomy" id="1442587"/>
    <lineage>
        <taxon>Bacteria</taxon>
        <taxon>Pseudomonadati</taxon>
        <taxon>Bacteroidota</taxon>
        <taxon>Cytophagia</taxon>
        <taxon>Cytophagales</taxon>
        <taxon>Cyclobacteriaceae</taxon>
        <taxon>Algoriphagus</taxon>
    </lineage>
</organism>